<comment type="caution">
    <text evidence="4">The sequence shown here is derived from an EMBL/GenBank/DDBJ whole genome shotgun (WGS) entry which is preliminary data.</text>
</comment>
<reference evidence="4" key="2">
    <citation type="submission" date="2020-09" db="EMBL/GenBank/DDBJ databases">
        <authorList>
            <person name="Sun Q."/>
            <person name="Sedlacek I."/>
        </authorList>
    </citation>
    <scope>NUCLEOTIDE SEQUENCE</scope>
    <source>
        <strain evidence="4">CCM 7897</strain>
    </source>
</reference>
<dbReference type="PANTHER" id="PTHR43000">
    <property type="entry name" value="DTDP-D-GLUCOSE 4,6-DEHYDRATASE-RELATED"/>
    <property type="match status" value="1"/>
</dbReference>
<evidence type="ECO:0000313" key="5">
    <source>
        <dbReference type="Proteomes" id="UP000606044"/>
    </source>
</evidence>
<reference evidence="4" key="1">
    <citation type="journal article" date="2014" name="Int. J. Syst. Evol. Microbiol.">
        <title>Complete genome sequence of Corynebacterium casei LMG S-19264T (=DSM 44701T), isolated from a smear-ripened cheese.</title>
        <authorList>
            <consortium name="US DOE Joint Genome Institute (JGI-PGF)"/>
            <person name="Walter F."/>
            <person name="Albersmeier A."/>
            <person name="Kalinowski J."/>
            <person name="Ruckert C."/>
        </authorList>
    </citation>
    <scope>NUCLEOTIDE SEQUENCE</scope>
    <source>
        <strain evidence="4">CCM 7897</strain>
    </source>
</reference>
<gene>
    <name evidence="4" type="ORF">GCM10007301_42280</name>
</gene>
<dbReference type="InterPro" id="IPR001509">
    <property type="entry name" value="Epimerase_deHydtase"/>
</dbReference>
<dbReference type="Proteomes" id="UP000606044">
    <property type="component" value="Unassembled WGS sequence"/>
</dbReference>
<evidence type="ECO:0000313" key="4">
    <source>
        <dbReference type="EMBL" id="GGF77877.1"/>
    </source>
</evidence>
<comment type="pathway">
    <text evidence="1">Bacterial outer membrane biogenesis; LPS O-antigen biosynthesis.</text>
</comment>
<evidence type="ECO:0000259" key="3">
    <source>
        <dbReference type="Pfam" id="PF01370"/>
    </source>
</evidence>
<feature type="domain" description="NAD-dependent epimerase/dehydratase" evidence="3">
    <location>
        <begin position="3"/>
        <end position="247"/>
    </location>
</feature>
<proteinExistence type="inferred from homology"/>
<dbReference type="AlphaFoldDB" id="A0A917C9C2"/>
<dbReference type="InterPro" id="IPR036291">
    <property type="entry name" value="NAD(P)-bd_dom_sf"/>
</dbReference>
<dbReference type="Pfam" id="PF01370">
    <property type="entry name" value="Epimerase"/>
    <property type="match status" value="1"/>
</dbReference>
<organism evidence="4 5">
    <name type="scientific">Azorhizobium oxalatiphilum</name>
    <dbReference type="NCBI Taxonomy" id="980631"/>
    <lineage>
        <taxon>Bacteria</taxon>
        <taxon>Pseudomonadati</taxon>
        <taxon>Pseudomonadota</taxon>
        <taxon>Alphaproteobacteria</taxon>
        <taxon>Hyphomicrobiales</taxon>
        <taxon>Xanthobacteraceae</taxon>
        <taxon>Azorhizobium</taxon>
    </lineage>
</organism>
<keyword evidence="5" id="KW-1185">Reference proteome</keyword>
<name>A0A917C9C2_9HYPH</name>
<dbReference type="EMBL" id="BMCT01000007">
    <property type="protein sequence ID" value="GGF77877.1"/>
    <property type="molecule type" value="Genomic_DNA"/>
</dbReference>
<evidence type="ECO:0000256" key="2">
    <source>
        <dbReference type="ARBA" id="ARBA00007637"/>
    </source>
</evidence>
<dbReference type="RefSeq" id="WP_188582317.1">
    <property type="nucleotide sequence ID" value="NZ_BMCT01000007.1"/>
</dbReference>
<comment type="similarity">
    <text evidence="2">Belongs to the NAD(P)-dependent epimerase/dehydratase family.</text>
</comment>
<dbReference type="SUPFAM" id="SSF51735">
    <property type="entry name" value="NAD(P)-binding Rossmann-fold domains"/>
    <property type="match status" value="1"/>
</dbReference>
<accession>A0A917C9C2</accession>
<evidence type="ECO:0000256" key="1">
    <source>
        <dbReference type="ARBA" id="ARBA00005125"/>
    </source>
</evidence>
<protein>
    <submittedName>
        <fullName evidence="4">NAD dependent epimerase/dehydratase</fullName>
    </submittedName>
</protein>
<sequence>MTVLLTGASGFMGLAISEALLARGEHVVGFDLACPPDAARRAFAGLPGRFETIAGDMRDADAVHRAVAESGAGRIIHLAAVTADANRERRDPGSVFAVNLCGTLNIIAAARAAGVGRIVHMSSGSVYGASGRLRTLLREDDTLLRPEGLYGISKQASEASALRLAALHDLDLVVGRLGTCFGPWEYATAARDTPSAPLQVLLGAMRGEEVALARPHWRDFLYSRDGAAATLALLDAQFLRHKVYNLAAGFVWSLEGFCAALAERRKGFAFRMAAPGNIAFYADYDRAAMDAARLKADTGFAPRFDLDAALDDYLPWFETNADLFLSAKA</sequence>
<dbReference type="Gene3D" id="3.40.50.720">
    <property type="entry name" value="NAD(P)-binding Rossmann-like Domain"/>
    <property type="match status" value="1"/>
</dbReference>